<accession>A0A081RDX9</accession>
<keyword evidence="8" id="KW-0732">Signal</keyword>
<dbReference type="GO" id="GO:0009279">
    <property type="term" value="C:cell outer membrane"/>
    <property type="evidence" value="ECO:0007669"/>
    <property type="project" value="UniProtKB-SubCell"/>
</dbReference>
<dbReference type="InterPro" id="IPR003423">
    <property type="entry name" value="OMP_efflux"/>
</dbReference>
<evidence type="ECO:0000256" key="5">
    <source>
        <dbReference type="ARBA" id="ARBA00022692"/>
    </source>
</evidence>
<evidence type="ECO:0000256" key="4">
    <source>
        <dbReference type="ARBA" id="ARBA00022452"/>
    </source>
</evidence>
<dbReference type="SUPFAM" id="SSF56954">
    <property type="entry name" value="Outer membrane efflux proteins (OEP)"/>
    <property type="match status" value="1"/>
</dbReference>
<evidence type="ECO:0000256" key="6">
    <source>
        <dbReference type="ARBA" id="ARBA00023136"/>
    </source>
</evidence>
<organism evidence="9 10">
    <name type="scientific">Sphingobium chlorophenolicum</name>
    <dbReference type="NCBI Taxonomy" id="46429"/>
    <lineage>
        <taxon>Bacteria</taxon>
        <taxon>Pseudomonadati</taxon>
        <taxon>Pseudomonadota</taxon>
        <taxon>Alphaproteobacteria</taxon>
        <taxon>Sphingomonadales</taxon>
        <taxon>Sphingomonadaceae</taxon>
        <taxon>Sphingobium</taxon>
    </lineage>
</organism>
<keyword evidence="6" id="KW-0472">Membrane</keyword>
<reference evidence="9 10" key="1">
    <citation type="submission" date="2014-02" db="EMBL/GenBank/DDBJ databases">
        <title>Whole genome sequence of Sphingobium chlorophenolicum NBRC 16172.</title>
        <authorList>
            <person name="Gan H.M."/>
            <person name="Gan H.Y."/>
            <person name="Chew T.H."/>
            <person name="Savka M.A."/>
        </authorList>
    </citation>
    <scope>NUCLEOTIDE SEQUENCE [LARGE SCALE GENOMIC DNA]</scope>
    <source>
        <strain evidence="9 10">NBRC 16172</strain>
    </source>
</reference>
<evidence type="ECO:0000256" key="8">
    <source>
        <dbReference type="SAM" id="SignalP"/>
    </source>
</evidence>
<evidence type="ECO:0000256" key="7">
    <source>
        <dbReference type="ARBA" id="ARBA00023237"/>
    </source>
</evidence>
<evidence type="ECO:0000256" key="2">
    <source>
        <dbReference type="ARBA" id="ARBA00007613"/>
    </source>
</evidence>
<feature type="chain" id="PRO_5001763273" evidence="8">
    <location>
        <begin position="40"/>
        <end position="430"/>
    </location>
</feature>
<comment type="caution">
    <text evidence="9">The sequence shown here is derived from an EMBL/GenBank/DDBJ whole genome shotgun (WGS) entry which is preliminary data.</text>
</comment>
<evidence type="ECO:0000313" key="10">
    <source>
        <dbReference type="Proteomes" id="UP000028411"/>
    </source>
</evidence>
<dbReference type="PANTHER" id="PTHR30026:SF22">
    <property type="entry name" value="OUTER MEMBRANE EFFLUX PROTEIN"/>
    <property type="match status" value="1"/>
</dbReference>
<comment type="subcellular location">
    <subcellularLocation>
        <location evidence="1">Cell outer membrane</location>
    </subcellularLocation>
</comment>
<dbReference type="RefSeq" id="WP_051749723.1">
    <property type="nucleotide sequence ID" value="NZ_JFHR01000023.1"/>
</dbReference>
<keyword evidence="7" id="KW-0998">Cell outer membrane</keyword>
<dbReference type="PANTHER" id="PTHR30026">
    <property type="entry name" value="OUTER MEMBRANE PROTEIN TOLC"/>
    <property type="match status" value="1"/>
</dbReference>
<proteinExistence type="inferred from homology"/>
<evidence type="ECO:0000256" key="3">
    <source>
        <dbReference type="ARBA" id="ARBA00022448"/>
    </source>
</evidence>
<dbReference type="EMBL" id="JFHR01000023">
    <property type="protein sequence ID" value="KEQ53402.1"/>
    <property type="molecule type" value="Genomic_DNA"/>
</dbReference>
<dbReference type="GO" id="GO:1990281">
    <property type="term" value="C:efflux pump complex"/>
    <property type="evidence" value="ECO:0007669"/>
    <property type="project" value="TreeGrafter"/>
</dbReference>
<comment type="similarity">
    <text evidence="2">Belongs to the outer membrane factor (OMF) (TC 1.B.17) family.</text>
</comment>
<sequence>MPHKEDAGPSSPRKQRRRGRKIRLGWASILLSAAFPAIAAPTTVEQAVRKGLAINPELRAGKAEESAAGTDVSIAGSGYYPSVSVSGGPQSFRLDGIAYDVVASQMLYDWGRTKSAVADGRAVRRQLSEKLRQKREEVALSIVEVYLDILVTQRQVAGLQTHIADLEDIWRMTAARSEGRYSDRSEPDRAGLELARAREQLAIEQGTLDNAHHEYLLLVGEEADGLSDPSPASVAAYIARNDLQKLIEESPAYRAMTEGTRSAEAKLRQARAEMLPQLNLEGSMTRRDIGGTPVDDATVALRLRSNFQGISSFLRPKGAQQRIQAAIWNEATTSRELRRELRTLLDHATMLRGRQEMLEAQVSASTDLGVTYLEQFRAGRRDLIDLLNARRERFEAQRQLISARIDRLRDEYRAAAKLGLVGDLLEKGLY</sequence>
<dbReference type="Pfam" id="PF02321">
    <property type="entry name" value="OEP"/>
    <property type="match status" value="2"/>
</dbReference>
<protein>
    <submittedName>
        <fullName evidence="9">Outer membrane protein</fullName>
    </submittedName>
</protein>
<dbReference type="eggNOG" id="COG1538">
    <property type="taxonomic scope" value="Bacteria"/>
</dbReference>
<dbReference type="GO" id="GO:0015562">
    <property type="term" value="F:efflux transmembrane transporter activity"/>
    <property type="evidence" value="ECO:0007669"/>
    <property type="project" value="InterPro"/>
</dbReference>
<dbReference type="Proteomes" id="UP000028411">
    <property type="component" value="Unassembled WGS sequence"/>
</dbReference>
<keyword evidence="3" id="KW-0813">Transport</keyword>
<feature type="signal peptide" evidence="8">
    <location>
        <begin position="1"/>
        <end position="39"/>
    </location>
</feature>
<name>A0A081RDX9_SPHCR</name>
<dbReference type="Gene3D" id="1.20.1600.10">
    <property type="entry name" value="Outer membrane efflux proteins (OEP)"/>
    <property type="match status" value="1"/>
</dbReference>
<gene>
    <name evidence="9" type="ORF">BV95_02265</name>
</gene>
<keyword evidence="5" id="KW-0812">Transmembrane</keyword>
<evidence type="ECO:0000256" key="1">
    <source>
        <dbReference type="ARBA" id="ARBA00004442"/>
    </source>
</evidence>
<dbReference type="GO" id="GO:0015288">
    <property type="term" value="F:porin activity"/>
    <property type="evidence" value="ECO:0007669"/>
    <property type="project" value="TreeGrafter"/>
</dbReference>
<dbReference type="AlphaFoldDB" id="A0A081RDX9"/>
<evidence type="ECO:0000313" key="9">
    <source>
        <dbReference type="EMBL" id="KEQ53402.1"/>
    </source>
</evidence>
<dbReference type="PATRIC" id="fig|46429.4.peg.2241"/>
<dbReference type="InterPro" id="IPR051906">
    <property type="entry name" value="TolC-like"/>
</dbReference>
<keyword evidence="4" id="KW-1134">Transmembrane beta strand</keyword>
<dbReference type="OrthoDB" id="9814637at2"/>